<keyword evidence="9 13" id="KW-0675">Receptor</keyword>
<evidence type="ECO:0000256" key="4">
    <source>
        <dbReference type="ARBA" id="ARBA00022606"/>
    </source>
</evidence>
<keyword evidence="8 13" id="KW-0472">Membrane</keyword>
<protein>
    <recommendedName>
        <fullName evidence="13">Taste receptor type 2</fullName>
    </recommendedName>
</protein>
<evidence type="ECO:0000256" key="3">
    <source>
        <dbReference type="ARBA" id="ARBA00022480"/>
    </source>
</evidence>
<feature type="transmembrane region" description="Helical" evidence="14">
    <location>
        <begin position="127"/>
        <end position="153"/>
    </location>
</feature>
<evidence type="ECO:0000256" key="2">
    <source>
        <dbReference type="ARBA" id="ARBA00007376"/>
    </source>
</evidence>
<proteinExistence type="inferred from homology"/>
<keyword evidence="3 13" id="KW-0919">Taste</keyword>
<evidence type="ECO:0000256" key="8">
    <source>
        <dbReference type="ARBA" id="ARBA00023136"/>
    </source>
</evidence>
<feature type="transmembrane region" description="Helical" evidence="14">
    <location>
        <begin position="231"/>
        <end position="250"/>
    </location>
</feature>
<dbReference type="FunFam" id="1.20.1070.10:FF:000042">
    <property type="entry name" value="Taste receptor type 2 member 7"/>
    <property type="match status" value="1"/>
</dbReference>
<dbReference type="PANTHER" id="PTHR11394">
    <property type="entry name" value="TASTE RECEPTOR TYPE 2"/>
    <property type="match status" value="1"/>
</dbReference>
<evidence type="ECO:0000256" key="7">
    <source>
        <dbReference type="ARBA" id="ARBA00023040"/>
    </source>
</evidence>
<dbReference type="GO" id="GO:0033038">
    <property type="term" value="F:bitter taste receptor activity"/>
    <property type="evidence" value="ECO:0007669"/>
    <property type="project" value="InterPro"/>
</dbReference>
<sequence length="359" mass="39616">MTSFLQIVSSIALVEFVLGNFANVFIALVNAFDWVKRRRVSSADGILTALAVSRLGLLWVIMLSVQFTVFNPAFPRGKSRLALVVAYVTTNHFSSWNGTALIIFYFLKIASFSNPTFLHLKRRVQSIVVLVVCGTLVFLFLNIVMLHMGWIMQVGDCEGNATWKMELRGAIDLSTAALFSLLNLIPFFTSLVCILLLIYSLCRHLRRMRLHVECSRDASVAVHVKALQMMVSFLLLFTLNSLTIIASSWTSSIPQNMWTEPLFHMVGLLYPSSHSYILIWGNKKLKRAFLSALGQVLEAWAGFLDLSTGGRGPSGAKGEKAALAFTAVSACQGLRQGGESTCARTTAQPQATEPEVTLL</sequence>
<comment type="similarity">
    <text evidence="2 12">Belongs to the G-protein coupled receptor T2R family.</text>
</comment>
<evidence type="ECO:0000313" key="15">
    <source>
        <dbReference type="Proteomes" id="UP000081671"/>
    </source>
</evidence>
<evidence type="ECO:0000256" key="12">
    <source>
        <dbReference type="RuleBase" id="RU004423"/>
    </source>
</evidence>
<evidence type="ECO:0000256" key="10">
    <source>
        <dbReference type="ARBA" id="ARBA00023180"/>
    </source>
</evidence>
<dbReference type="GO" id="GO:0004930">
    <property type="term" value="F:G protein-coupled receptor activity"/>
    <property type="evidence" value="ECO:0007669"/>
    <property type="project" value="UniProtKB-KW"/>
</dbReference>
<dbReference type="CDD" id="cd15027">
    <property type="entry name" value="7tm_TAS2R43-like"/>
    <property type="match status" value="1"/>
</dbReference>
<reference evidence="16" key="1">
    <citation type="submission" date="2025-08" db="UniProtKB">
        <authorList>
            <consortium name="RefSeq"/>
        </authorList>
    </citation>
    <scope>IDENTIFICATION</scope>
    <source>
        <tissue evidence="16">Kidney</tissue>
    </source>
</reference>
<dbReference type="InParanoid" id="A0A1S3FWS9"/>
<dbReference type="Pfam" id="PF05296">
    <property type="entry name" value="TAS2R"/>
    <property type="match status" value="1"/>
</dbReference>
<dbReference type="GO" id="GO:0016020">
    <property type="term" value="C:membrane"/>
    <property type="evidence" value="ECO:0007669"/>
    <property type="project" value="UniProtKB-SubCell"/>
</dbReference>
<accession>A0A1S3FWS9</accession>
<evidence type="ECO:0000256" key="6">
    <source>
        <dbReference type="ARBA" id="ARBA00022989"/>
    </source>
</evidence>
<keyword evidence="5 13" id="KW-0812">Transmembrane</keyword>
<dbReference type="Gene3D" id="1.20.1070.10">
    <property type="entry name" value="Rhodopsin 7-helix transmembrane proteins"/>
    <property type="match status" value="1"/>
</dbReference>
<evidence type="ECO:0000256" key="11">
    <source>
        <dbReference type="ARBA" id="ARBA00023224"/>
    </source>
</evidence>
<dbReference type="GeneID" id="105992202"/>
<dbReference type="RefSeq" id="XP_012880479.1">
    <property type="nucleotide sequence ID" value="XM_013025025.1"/>
</dbReference>
<organism evidence="15 16">
    <name type="scientific">Dipodomys ordii</name>
    <name type="common">Ord's kangaroo rat</name>
    <dbReference type="NCBI Taxonomy" id="10020"/>
    <lineage>
        <taxon>Eukaryota</taxon>
        <taxon>Metazoa</taxon>
        <taxon>Chordata</taxon>
        <taxon>Craniata</taxon>
        <taxon>Vertebrata</taxon>
        <taxon>Euteleostomi</taxon>
        <taxon>Mammalia</taxon>
        <taxon>Eutheria</taxon>
        <taxon>Euarchontoglires</taxon>
        <taxon>Glires</taxon>
        <taxon>Rodentia</taxon>
        <taxon>Castorimorpha</taxon>
        <taxon>Heteromyidae</taxon>
        <taxon>Dipodomyinae</taxon>
        <taxon>Dipodomys</taxon>
    </lineage>
</organism>
<keyword evidence="4 13" id="KW-0716">Sensory transduction</keyword>
<dbReference type="InterPro" id="IPR007960">
    <property type="entry name" value="TAS2R"/>
</dbReference>
<gene>
    <name evidence="16" type="primary">LOC105992202</name>
</gene>
<comment type="subcellular location">
    <subcellularLocation>
        <location evidence="1 13">Membrane</location>
        <topology evidence="1 13">Multi-pass membrane protein</topology>
    </subcellularLocation>
</comment>
<evidence type="ECO:0000256" key="1">
    <source>
        <dbReference type="ARBA" id="ARBA00004141"/>
    </source>
</evidence>
<dbReference type="PANTHER" id="PTHR11394:SF27">
    <property type="entry name" value="TASTE RECEPTOR TYPE 2 MEMBER 20"/>
    <property type="match status" value="1"/>
</dbReference>
<evidence type="ECO:0000256" key="13">
    <source>
        <dbReference type="RuleBase" id="RU004424"/>
    </source>
</evidence>
<dbReference type="OrthoDB" id="8876749at2759"/>
<keyword evidence="11 13" id="KW-0807">Transducer</keyword>
<name>A0A1S3FWS9_DIPOR</name>
<evidence type="ECO:0000256" key="14">
    <source>
        <dbReference type="SAM" id="Phobius"/>
    </source>
</evidence>
<dbReference type="KEGG" id="dord:105992202"/>
<keyword evidence="15" id="KW-1185">Reference proteome</keyword>
<dbReference type="AlphaFoldDB" id="A0A1S3FWS9"/>
<keyword evidence="6 14" id="KW-1133">Transmembrane helix</keyword>
<keyword evidence="7 13" id="KW-0297">G-protein coupled receptor</keyword>
<evidence type="ECO:0000313" key="16">
    <source>
        <dbReference type="RefSeq" id="XP_012880479.1"/>
    </source>
</evidence>
<keyword evidence="10" id="KW-0325">Glycoprotein</keyword>
<feature type="transmembrane region" description="Helical" evidence="14">
    <location>
        <begin position="262"/>
        <end position="281"/>
    </location>
</feature>
<dbReference type="Proteomes" id="UP000081671">
    <property type="component" value="Unplaced"/>
</dbReference>
<evidence type="ECO:0000256" key="5">
    <source>
        <dbReference type="ARBA" id="ARBA00022692"/>
    </source>
</evidence>
<feature type="transmembrane region" description="Helical" evidence="14">
    <location>
        <begin position="173"/>
        <end position="199"/>
    </location>
</feature>
<dbReference type="SUPFAM" id="SSF81321">
    <property type="entry name" value="Family A G protein-coupled receptor-like"/>
    <property type="match status" value="1"/>
</dbReference>
<feature type="transmembrane region" description="Helical" evidence="14">
    <location>
        <begin position="47"/>
        <end position="69"/>
    </location>
</feature>
<feature type="transmembrane region" description="Helical" evidence="14">
    <location>
        <begin position="12"/>
        <end position="35"/>
    </location>
</feature>
<evidence type="ECO:0000256" key="9">
    <source>
        <dbReference type="ARBA" id="ARBA00023170"/>
    </source>
</evidence>